<feature type="transmembrane region" description="Helical" evidence="2">
    <location>
        <begin position="282"/>
        <end position="299"/>
    </location>
</feature>
<dbReference type="Gene3D" id="3.30.70.270">
    <property type="match status" value="1"/>
</dbReference>
<feature type="chain" id="PRO_5047460842" evidence="3">
    <location>
        <begin position="36"/>
        <end position="602"/>
    </location>
</feature>
<feature type="transmembrane region" description="Helical" evidence="2">
    <location>
        <begin position="311"/>
        <end position="332"/>
    </location>
</feature>
<dbReference type="EMBL" id="JBHSGU010000005">
    <property type="protein sequence ID" value="MFC4700938.1"/>
    <property type="molecule type" value="Genomic_DNA"/>
</dbReference>
<feature type="transmembrane region" description="Helical" evidence="2">
    <location>
        <begin position="372"/>
        <end position="390"/>
    </location>
</feature>
<evidence type="ECO:0000256" key="3">
    <source>
        <dbReference type="SAM" id="SignalP"/>
    </source>
</evidence>
<evidence type="ECO:0000259" key="4">
    <source>
        <dbReference type="PROSITE" id="PS50887"/>
    </source>
</evidence>
<proteinExistence type="predicted"/>
<evidence type="ECO:0000313" key="5">
    <source>
        <dbReference type="EMBL" id="MFC4700938.1"/>
    </source>
</evidence>
<name>A0ABV9LZR5_9ALTE</name>
<dbReference type="Pfam" id="PF07695">
    <property type="entry name" value="7TMR-DISM_7TM"/>
    <property type="match status" value="1"/>
</dbReference>
<dbReference type="PANTHER" id="PTHR46663:SF2">
    <property type="entry name" value="GGDEF DOMAIN-CONTAINING PROTEIN"/>
    <property type="match status" value="1"/>
</dbReference>
<dbReference type="InterPro" id="IPR043128">
    <property type="entry name" value="Rev_trsase/Diguanyl_cyclase"/>
</dbReference>
<dbReference type="Proteomes" id="UP001595897">
    <property type="component" value="Unassembled WGS sequence"/>
</dbReference>
<feature type="transmembrane region" description="Helical" evidence="2">
    <location>
        <begin position="214"/>
        <end position="236"/>
    </location>
</feature>
<dbReference type="RefSeq" id="WP_382408933.1">
    <property type="nucleotide sequence ID" value="NZ_JBHSGU010000005.1"/>
</dbReference>
<dbReference type="NCBIfam" id="TIGR00254">
    <property type="entry name" value="GGDEF"/>
    <property type="match status" value="1"/>
</dbReference>
<sequence length="602" mass="66657">MTLFFNKSQSVLKRLSTACLCVLVFACFDASSSDALNSSIPSTAPSEAASPEASSSDSPNLDVLISNFYLFADSSADLSSARAEQAAKIDKCAIQSFSEVGPRIDNSHGVDKNQNRASMRELNKGQAITLTLPRGINKISVQCSLNQPSVISFDRNELLSIEYRNADIKRLAATSPSYLLPVGTFSVDFVLNTHALESKKIDWQSLDAFLYKSLVSNITMAAFYGLCVVLMLYVFFMGRILGDRSFQLYSLYVFCAATFFLLQEGQLHIFLPDQSFLLSHQMYVLFAGLTVMAATVFISKITDIDTTFPKFSYFGLIPAAFVVLLIAIYMLFAEHSPLASFLGRFMALLTLAIMVAVLLLVMIQTYRRVPMAWLVCLSLLSMVAAMAYRVVIAHGGEFLEQYGLIIAFALEAFVFAIVVSSRIQRIKIDKQQAESDANTDSLCNVLNRRGWIAQAGMLLDAQANKGGLLSLLYIDLDDFKQINDSYGHECGDRVLDIVAKILKNQSRDVDVVGRVGGDEFVIAGHFDNQHECEGIATRLRERLHQLDLQINEDLSINISASIGHVVFDEPAKDVKHMLNLADQSMYQLKKKSRTNEFAGAFN</sequence>
<reference evidence="6" key="1">
    <citation type="journal article" date="2019" name="Int. J. Syst. Evol. Microbiol.">
        <title>The Global Catalogue of Microorganisms (GCM) 10K type strain sequencing project: providing services to taxonomists for standard genome sequencing and annotation.</title>
        <authorList>
            <consortium name="The Broad Institute Genomics Platform"/>
            <consortium name="The Broad Institute Genome Sequencing Center for Infectious Disease"/>
            <person name="Wu L."/>
            <person name="Ma J."/>
        </authorList>
    </citation>
    <scope>NUCLEOTIDE SEQUENCE [LARGE SCALE GENOMIC DNA]</scope>
    <source>
        <strain evidence="6">KACC 12507</strain>
    </source>
</reference>
<dbReference type="InterPro" id="IPR000160">
    <property type="entry name" value="GGDEF_dom"/>
</dbReference>
<dbReference type="InterPro" id="IPR029787">
    <property type="entry name" value="Nucleotide_cyclase"/>
</dbReference>
<keyword evidence="6" id="KW-1185">Reference proteome</keyword>
<keyword evidence="2" id="KW-0812">Transmembrane</keyword>
<gene>
    <name evidence="5" type="ORF">ACFO4O_12265</name>
</gene>
<evidence type="ECO:0000256" key="2">
    <source>
        <dbReference type="SAM" id="Phobius"/>
    </source>
</evidence>
<evidence type="ECO:0000313" key="6">
    <source>
        <dbReference type="Proteomes" id="UP001595897"/>
    </source>
</evidence>
<dbReference type="InterPro" id="IPR052163">
    <property type="entry name" value="DGC-Regulatory_Protein"/>
</dbReference>
<dbReference type="PROSITE" id="PS51257">
    <property type="entry name" value="PROKAR_LIPOPROTEIN"/>
    <property type="match status" value="1"/>
</dbReference>
<dbReference type="Pfam" id="PF00990">
    <property type="entry name" value="GGDEF"/>
    <property type="match status" value="1"/>
</dbReference>
<feature type="transmembrane region" description="Helical" evidence="2">
    <location>
        <begin position="402"/>
        <end position="420"/>
    </location>
</feature>
<dbReference type="SUPFAM" id="SSF55073">
    <property type="entry name" value="Nucleotide cyclase"/>
    <property type="match status" value="1"/>
</dbReference>
<feature type="transmembrane region" description="Helical" evidence="2">
    <location>
        <begin position="338"/>
        <end position="360"/>
    </location>
</feature>
<keyword evidence="3" id="KW-0732">Signal</keyword>
<organism evidence="5 6">
    <name type="scientific">Glaciecola siphonariae</name>
    <dbReference type="NCBI Taxonomy" id="521012"/>
    <lineage>
        <taxon>Bacteria</taxon>
        <taxon>Pseudomonadati</taxon>
        <taxon>Pseudomonadota</taxon>
        <taxon>Gammaproteobacteria</taxon>
        <taxon>Alteromonadales</taxon>
        <taxon>Alteromonadaceae</taxon>
        <taxon>Glaciecola</taxon>
    </lineage>
</organism>
<accession>A0ABV9LZR5</accession>
<feature type="domain" description="GGDEF" evidence="4">
    <location>
        <begin position="467"/>
        <end position="602"/>
    </location>
</feature>
<dbReference type="GO" id="GO:0052621">
    <property type="term" value="F:diguanylate cyclase activity"/>
    <property type="evidence" value="ECO:0007669"/>
    <property type="project" value="UniProtKB-EC"/>
</dbReference>
<dbReference type="PROSITE" id="PS50887">
    <property type="entry name" value="GGDEF"/>
    <property type="match status" value="1"/>
</dbReference>
<dbReference type="SMART" id="SM00267">
    <property type="entry name" value="GGDEF"/>
    <property type="match status" value="1"/>
</dbReference>
<keyword evidence="2" id="KW-0472">Membrane</keyword>
<dbReference type="PANTHER" id="PTHR46663">
    <property type="entry name" value="DIGUANYLATE CYCLASE DGCT-RELATED"/>
    <property type="match status" value="1"/>
</dbReference>
<protein>
    <submittedName>
        <fullName evidence="5">Diguanylate cyclase</fullName>
        <ecNumber evidence="5">2.7.7.65</ecNumber>
    </submittedName>
</protein>
<feature type="transmembrane region" description="Helical" evidence="2">
    <location>
        <begin position="248"/>
        <end position="270"/>
    </location>
</feature>
<keyword evidence="5" id="KW-0548">Nucleotidyltransferase</keyword>
<dbReference type="CDD" id="cd01949">
    <property type="entry name" value="GGDEF"/>
    <property type="match status" value="1"/>
</dbReference>
<feature type="signal peptide" evidence="3">
    <location>
        <begin position="1"/>
        <end position="35"/>
    </location>
</feature>
<comment type="caution">
    <text evidence="5">The sequence shown here is derived from an EMBL/GenBank/DDBJ whole genome shotgun (WGS) entry which is preliminary data.</text>
</comment>
<keyword evidence="2" id="KW-1133">Transmembrane helix</keyword>
<evidence type="ECO:0000256" key="1">
    <source>
        <dbReference type="SAM" id="MobiDB-lite"/>
    </source>
</evidence>
<feature type="region of interest" description="Disordered" evidence="1">
    <location>
        <begin position="39"/>
        <end position="58"/>
    </location>
</feature>
<dbReference type="InterPro" id="IPR011623">
    <property type="entry name" value="7TMR_DISM_rcpt_extracell_dom1"/>
</dbReference>
<dbReference type="EC" id="2.7.7.65" evidence="5"/>
<keyword evidence="5" id="KW-0808">Transferase</keyword>